<evidence type="ECO:0000313" key="8">
    <source>
        <dbReference type="EMBL" id="EYU45004.1"/>
    </source>
</evidence>
<dbReference type="InterPro" id="IPR039616">
    <property type="entry name" value="CLE1-4"/>
</dbReference>
<keyword evidence="6" id="KW-0379">Hydroxylation</keyword>
<keyword evidence="5" id="KW-0325">Glycoprotein</keyword>
<evidence type="ECO:0000256" key="4">
    <source>
        <dbReference type="ARBA" id="ARBA00022729"/>
    </source>
</evidence>
<evidence type="ECO:0000256" key="7">
    <source>
        <dbReference type="SAM" id="SignalP"/>
    </source>
</evidence>
<dbReference type="PANTHER" id="PTHR33869:SF5">
    <property type="entry name" value="CLAVATA3_ESR (CLE)-RELATED PROTEIN 4"/>
    <property type="match status" value="1"/>
</dbReference>
<evidence type="ECO:0000313" key="9">
    <source>
        <dbReference type="Proteomes" id="UP000030748"/>
    </source>
</evidence>
<evidence type="ECO:0000256" key="2">
    <source>
        <dbReference type="ARBA" id="ARBA00005416"/>
    </source>
</evidence>
<sequence>MAGLNLWFCLVLITSSFVICESRLLFLSPHPEKRALVESAQEIIKESLRRKDIAENWYEFNRVSPGGPDPKHH</sequence>
<dbReference type="PhylomeDB" id="A0A022RY76"/>
<evidence type="ECO:0000256" key="3">
    <source>
        <dbReference type="ARBA" id="ARBA00022525"/>
    </source>
</evidence>
<keyword evidence="3" id="KW-0964">Secreted</keyword>
<dbReference type="GO" id="GO:0033612">
    <property type="term" value="F:receptor serine/threonine kinase binding"/>
    <property type="evidence" value="ECO:0000318"/>
    <property type="project" value="GO_Central"/>
</dbReference>
<name>A0A022RY76_ERYGU</name>
<proteinExistence type="inferred from homology"/>
<feature type="chain" id="PRO_5001505544" evidence="7">
    <location>
        <begin position="23"/>
        <end position="73"/>
    </location>
</feature>
<dbReference type="Proteomes" id="UP000030748">
    <property type="component" value="Unassembled WGS sequence"/>
</dbReference>
<feature type="signal peptide" evidence="7">
    <location>
        <begin position="1"/>
        <end position="22"/>
    </location>
</feature>
<evidence type="ECO:0000256" key="5">
    <source>
        <dbReference type="ARBA" id="ARBA00023180"/>
    </source>
</evidence>
<dbReference type="GO" id="GO:0005576">
    <property type="term" value="C:extracellular region"/>
    <property type="evidence" value="ECO:0007669"/>
    <property type="project" value="UniProtKB-SubCell"/>
</dbReference>
<reference evidence="8 9" key="1">
    <citation type="journal article" date="2013" name="Proc. Natl. Acad. Sci. U.S.A.">
        <title>Fine-scale variation in meiotic recombination in Mimulus inferred from population shotgun sequencing.</title>
        <authorList>
            <person name="Hellsten U."/>
            <person name="Wright K.M."/>
            <person name="Jenkins J."/>
            <person name="Shu S."/>
            <person name="Yuan Y."/>
            <person name="Wessler S.R."/>
            <person name="Schmutz J."/>
            <person name="Willis J.H."/>
            <person name="Rokhsar D.S."/>
        </authorList>
    </citation>
    <scope>NUCLEOTIDE SEQUENCE [LARGE SCALE GENOMIC DNA]</scope>
    <source>
        <strain evidence="9">cv. DUN x IM62</strain>
    </source>
</reference>
<keyword evidence="4 7" id="KW-0732">Signal</keyword>
<dbReference type="AlphaFoldDB" id="A0A022RY76"/>
<dbReference type="PANTHER" id="PTHR33869">
    <property type="entry name" value="CLAVATA3/ESR (CLE)-RELATED PROTEIN 3"/>
    <property type="match status" value="1"/>
</dbReference>
<evidence type="ECO:0000256" key="6">
    <source>
        <dbReference type="ARBA" id="ARBA00023278"/>
    </source>
</evidence>
<accession>A0A022RY76</accession>
<evidence type="ECO:0000256" key="1">
    <source>
        <dbReference type="ARBA" id="ARBA00004239"/>
    </source>
</evidence>
<protein>
    <submittedName>
        <fullName evidence="8">Uncharacterized protein</fullName>
    </submittedName>
</protein>
<comment type="similarity">
    <text evidence="2">Belongs to the CLV3/ESR signal peptide family.</text>
</comment>
<comment type="subcellular location">
    <subcellularLocation>
        <location evidence="1">Secreted</location>
        <location evidence="1">Extracellular space</location>
    </subcellularLocation>
</comment>
<keyword evidence="9" id="KW-1185">Reference proteome</keyword>
<gene>
    <name evidence="8" type="ORF">MIMGU_mgv1a017783mg</name>
</gene>
<organism evidence="8 9">
    <name type="scientific">Erythranthe guttata</name>
    <name type="common">Yellow monkey flower</name>
    <name type="synonym">Mimulus guttatus</name>
    <dbReference type="NCBI Taxonomy" id="4155"/>
    <lineage>
        <taxon>Eukaryota</taxon>
        <taxon>Viridiplantae</taxon>
        <taxon>Streptophyta</taxon>
        <taxon>Embryophyta</taxon>
        <taxon>Tracheophyta</taxon>
        <taxon>Spermatophyta</taxon>
        <taxon>Magnoliopsida</taxon>
        <taxon>eudicotyledons</taxon>
        <taxon>Gunneridae</taxon>
        <taxon>Pentapetalae</taxon>
        <taxon>asterids</taxon>
        <taxon>lamiids</taxon>
        <taxon>Lamiales</taxon>
        <taxon>Phrymaceae</taxon>
        <taxon>Erythranthe</taxon>
    </lineage>
</organism>
<dbReference type="EMBL" id="KI630206">
    <property type="protein sequence ID" value="EYU45004.1"/>
    <property type="molecule type" value="Genomic_DNA"/>
</dbReference>